<organism evidence="2 3">
    <name type="scientific">Glarea lozoyensis (strain ATCC 20868 / MF5171)</name>
    <dbReference type="NCBI Taxonomy" id="1116229"/>
    <lineage>
        <taxon>Eukaryota</taxon>
        <taxon>Fungi</taxon>
        <taxon>Dikarya</taxon>
        <taxon>Ascomycota</taxon>
        <taxon>Pezizomycotina</taxon>
        <taxon>Leotiomycetes</taxon>
        <taxon>Helotiales</taxon>
        <taxon>Helotiaceae</taxon>
        <taxon>Glarea</taxon>
    </lineage>
</organism>
<dbReference type="RefSeq" id="XP_008083205.1">
    <property type="nucleotide sequence ID" value="XM_008085014.1"/>
</dbReference>
<evidence type="ECO:0000256" key="1">
    <source>
        <dbReference type="SAM" id="MobiDB-lite"/>
    </source>
</evidence>
<name>S3DAT6_GLAL2</name>
<reference evidence="2 3" key="1">
    <citation type="journal article" date="2013" name="BMC Genomics">
        <title>Genomics-driven discovery of the pneumocandin biosynthetic gene cluster in the fungus Glarea lozoyensis.</title>
        <authorList>
            <person name="Chen L."/>
            <person name="Yue Q."/>
            <person name="Zhang X."/>
            <person name="Xiang M."/>
            <person name="Wang C."/>
            <person name="Li S."/>
            <person name="Che Y."/>
            <person name="Ortiz-Lopez F.J."/>
            <person name="Bills G.F."/>
            <person name="Liu X."/>
            <person name="An Z."/>
        </authorList>
    </citation>
    <scope>NUCLEOTIDE SEQUENCE [LARGE SCALE GENOMIC DNA]</scope>
    <source>
        <strain evidence="3">ATCC 20868 / MF5171</strain>
    </source>
</reference>
<feature type="compositionally biased region" description="Polar residues" evidence="1">
    <location>
        <begin position="82"/>
        <end position="97"/>
    </location>
</feature>
<dbReference type="AlphaFoldDB" id="S3DAT6"/>
<protein>
    <submittedName>
        <fullName evidence="2">Uncharacterized protein</fullName>
    </submittedName>
</protein>
<feature type="region of interest" description="Disordered" evidence="1">
    <location>
        <begin position="112"/>
        <end position="131"/>
    </location>
</feature>
<accession>S3DAT6</accession>
<dbReference type="HOGENOM" id="CLU_823988_0_0_1"/>
<feature type="compositionally biased region" description="Basic and acidic residues" evidence="1">
    <location>
        <begin position="115"/>
        <end position="131"/>
    </location>
</feature>
<proteinExistence type="predicted"/>
<evidence type="ECO:0000313" key="3">
    <source>
        <dbReference type="Proteomes" id="UP000016922"/>
    </source>
</evidence>
<dbReference type="GeneID" id="19459314"/>
<sequence length="337" mass="37481">MDHSTRGAFPEEGSYHDIQCLGWRPPSPLGSTTSRINFVHRRPQPSSISVPWSYTLQFALGGMPDIANSSSYNPPSPIMPVATTNGDSADSDGSQYSDVAEQGSVYEAKYEQFQQDEKAEAAEHQSADEGGHQPVTLNIIGGEVPVPFDVINRFCGDAKREREEEETLFCDTCEREIVYSHGISPQFMTSKDAWYTCGNFGPETYRSTCLPFRTPGPPRNPLVAMDRGKESFKRQRAIQRVVLPEAPTWEYRDPTMLQSTSQEIGSSKTQHLSQRVILPEAPVSELPNPSMLDPTPRELQRVVLPELPWELRNPSMRQTSQALGVMNGDLASVGSFQ</sequence>
<keyword evidence="3" id="KW-1185">Reference proteome</keyword>
<dbReference type="KEGG" id="glz:GLAREA_00254"/>
<evidence type="ECO:0000313" key="2">
    <source>
        <dbReference type="EMBL" id="EPE29096.1"/>
    </source>
</evidence>
<gene>
    <name evidence="2" type="ORF">GLAREA_00254</name>
</gene>
<dbReference type="Proteomes" id="UP000016922">
    <property type="component" value="Unassembled WGS sequence"/>
</dbReference>
<dbReference type="EMBL" id="KE145367">
    <property type="protein sequence ID" value="EPE29096.1"/>
    <property type="molecule type" value="Genomic_DNA"/>
</dbReference>
<feature type="region of interest" description="Disordered" evidence="1">
    <location>
        <begin position="71"/>
        <end position="98"/>
    </location>
</feature>